<organism evidence="18 19">
    <name type="scientific">Heterocephalus glaber</name>
    <name type="common">Naked mole rat</name>
    <dbReference type="NCBI Taxonomy" id="10181"/>
    <lineage>
        <taxon>Eukaryota</taxon>
        <taxon>Metazoa</taxon>
        <taxon>Chordata</taxon>
        <taxon>Craniata</taxon>
        <taxon>Vertebrata</taxon>
        <taxon>Euteleostomi</taxon>
        <taxon>Mammalia</taxon>
        <taxon>Eutheria</taxon>
        <taxon>Euarchontoglires</taxon>
        <taxon>Glires</taxon>
        <taxon>Rodentia</taxon>
        <taxon>Hystricomorpha</taxon>
        <taxon>Bathyergidae</taxon>
        <taxon>Heterocephalus</taxon>
    </lineage>
</organism>
<keyword evidence="11" id="KW-0966">Cell projection</keyword>
<sequence length="975" mass="108183">MKDSGDSKDQQLMVALRVRPISVAELEEGATIIAHKLDEQMVVLMDPMEDPDDILRAHRSREKSYLFDVAFDFTSTQMVVLMDPMEDPDDILRAHRSREKSYLFDVAFDFTSTQEMVYQATTKGLIEGVISGYNATVFAYGPTGCGKTYTMLGTDHEPGIYVRTLNDLFRAIEETSNDMEYEVSMSYLEVSPHPGPTLGYLELREDSKGVIQVAGITEVSTINANEASLVMQLLIKGNQQRTQEPTAANQTSSRSHAVLQVAVRQRSRIKSIMQEVRLGRLFMIDLAGSERASQTQNRGQRMKEGAHINRSLLALGNCINALSDKGSNKYVNYRDSKLTRLLKDSLGGNSHTVMIAHISPASTAFEESRNTLTYAGRAKNIKTRVKQNLLTVSYHIAQYTHIIQDMRSEIQQLKGKIQQQARRGLALGRLDRGDIRHIQGVRLVELEKQATEIELEIDTVSRLLSTSGWKHKKSRKGLKGQEERRKKEKESDVGSDILEPPEVASARDSITALLEEQKRLHKEKLVLQQRCQQELHTRCQDLQEMLLRLISSEEQQEVLSLLCQLHRFEMENTEVQSRALLHICDKIIWGQKQIIDDHNLPVPQHLENLYTMYHREQEEVSLEQATITDLVGSRAQKEGFLPKITPAEVTLTPDSDPESVNSEAKDLQNTTLPCLTTERGPDLSGTSLVNSHSSSSAIITKAYLAHTARPWAWPAKTSCVSIPPPIPVGSLVTQEVPPANSLGCNRTSSPNRGEKLSEIPLDPKEGKESLTKSILAKAARQRSQAQATEQRHLLAPTTERTSLSLNSLSEADDARPLGSTLQHAASDNNLSSSTGDVPLRVIGYQADGPRPWLAGQKKTDKKREESLEEKTRKQRSLEVTGQGLSRPKTHVPRPRPRESTVGHKVPAYSHPAAGNQHPGTASLPLAPIRLPPSEGAGSGDALPLTVTSKPAGITRLPTRGPHQPHGPQDKDGLPN</sequence>
<dbReference type="InParanoid" id="G5B5N1"/>
<accession>G5B5N1</accession>
<dbReference type="eggNOG" id="KOG0242">
    <property type="taxonomic scope" value="Eukaryota"/>
</dbReference>
<evidence type="ECO:0000256" key="10">
    <source>
        <dbReference type="ARBA" id="ARBA00023212"/>
    </source>
</evidence>
<feature type="binding site" evidence="13">
    <location>
        <begin position="141"/>
        <end position="148"/>
    </location>
    <ligand>
        <name>ATP</name>
        <dbReference type="ChEBI" id="CHEBI:30616"/>
    </ligand>
</feature>
<evidence type="ECO:0000259" key="17">
    <source>
        <dbReference type="PROSITE" id="PS50067"/>
    </source>
</evidence>
<dbReference type="InterPro" id="IPR036961">
    <property type="entry name" value="Kinesin_motor_dom_sf"/>
</dbReference>
<dbReference type="AlphaFoldDB" id="G5B5N1"/>
<keyword evidence="6 13" id="KW-0067">ATP-binding</keyword>
<dbReference type="FunFam" id="3.40.850.10:FF:000037">
    <property type="entry name" value="kinesin-like protein KIF19"/>
    <property type="match status" value="1"/>
</dbReference>
<evidence type="ECO:0000256" key="6">
    <source>
        <dbReference type="ARBA" id="ARBA00022840"/>
    </source>
</evidence>
<comment type="similarity">
    <text evidence="13 14">Belongs to the TRAFAC class myosin-kinesin ATPase superfamily. Kinesin family.</text>
</comment>
<dbReference type="STRING" id="10181.G5B5N1"/>
<dbReference type="PANTHER" id="PTHR47968:SF13">
    <property type="entry name" value="KINESIN-LIKE PROTEIN KIF19 ISOFORM X1"/>
    <property type="match status" value="1"/>
</dbReference>
<feature type="compositionally biased region" description="Basic and acidic residues" evidence="16">
    <location>
        <begin position="752"/>
        <end position="770"/>
    </location>
</feature>
<evidence type="ECO:0000256" key="4">
    <source>
        <dbReference type="ARBA" id="ARBA00022701"/>
    </source>
</evidence>
<feature type="coiled-coil region" evidence="15">
    <location>
        <begin position="396"/>
        <end position="463"/>
    </location>
</feature>
<dbReference type="Proteomes" id="UP000006813">
    <property type="component" value="Unassembled WGS sequence"/>
</dbReference>
<feature type="region of interest" description="Disordered" evidence="16">
    <location>
        <begin position="739"/>
        <end position="805"/>
    </location>
</feature>
<feature type="region of interest" description="Disordered" evidence="16">
    <location>
        <begin position="474"/>
        <end position="501"/>
    </location>
</feature>
<keyword evidence="4 14" id="KW-0493">Microtubule</keyword>
<dbReference type="SUPFAM" id="SSF52540">
    <property type="entry name" value="P-loop containing nucleoside triphosphate hydrolases"/>
    <property type="match status" value="1"/>
</dbReference>
<dbReference type="GO" id="GO:0005929">
    <property type="term" value="C:cilium"/>
    <property type="evidence" value="ECO:0007669"/>
    <property type="project" value="UniProtKB-SubCell"/>
</dbReference>
<dbReference type="Pfam" id="PF00225">
    <property type="entry name" value="Kinesin"/>
    <property type="match status" value="1"/>
</dbReference>
<evidence type="ECO:0000256" key="9">
    <source>
        <dbReference type="ARBA" id="ARBA00023175"/>
    </source>
</evidence>
<dbReference type="SMART" id="SM00129">
    <property type="entry name" value="KISc"/>
    <property type="match status" value="1"/>
</dbReference>
<dbReference type="GO" id="GO:0007018">
    <property type="term" value="P:microtubule-based movement"/>
    <property type="evidence" value="ECO:0007669"/>
    <property type="project" value="InterPro"/>
</dbReference>
<feature type="domain" description="Kinesin motor" evidence="17">
    <location>
        <begin position="11"/>
        <end position="381"/>
    </location>
</feature>
<keyword evidence="9 13" id="KW-0505">Motor protein</keyword>
<dbReference type="InterPro" id="IPR019821">
    <property type="entry name" value="Kinesin_motor_CS"/>
</dbReference>
<dbReference type="InterPro" id="IPR001752">
    <property type="entry name" value="Kinesin_motor_dom"/>
</dbReference>
<dbReference type="GO" id="GO:0005874">
    <property type="term" value="C:microtubule"/>
    <property type="evidence" value="ECO:0007669"/>
    <property type="project" value="UniProtKB-KW"/>
</dbReference>
<dbReference type="EMBL" id="JH168590">
    <property type="protein sequence ID" value="EHB04592.1"/>
    <property type="molecule type" value="Genomic_DNA"/>
</dbReference>
<comment type="subcellular location">
    <subcellularLocation>
        <location evidence="1">Cell projection</location>
        <location evidence="1">Cilium</location>
    </subcellularLocation>
    <subcellularLocation>
        <location evidence="2">Cytoplasm</location>
        <location evidence="2">Cytoskeleton</location>
    </subcellularLocation>
</comment>
<dbReference type="PROSITE" id="PS00411">
    <property type="entry name" value="KINESIN_MOTOR_1"/>
    <property type="match status" value="1"/>
</dbReference>
<dbReference type="InterPro" id="IPR027640">
    <property type="entry name" value="Kinesin-like_fam"/>
</dbReference>
<evidence type="ECO:0000256" key="1">
    <source>
        <dbReference type="ARBA" id="ARBA00004138"/>
    </source>
</evidence>
<keyword evidence="7 15" id="KW-0175">Coiled coil</keyword>
<evidence type="ECO:0000256" key="14">
    <source>
        <dbReference type="RuleBase" id="RU000394"/>
    </source>
</evidence>
<dbReference type="PRINTS" id="PR00380">
    <property type="entry name" value="KINESINHEAVY"/>
</dbReference>
<name>G5B5N1_HETGA</name>
<protein>
    <recommendedName>
        <fullName evidence="14">Kinesin-like protein</fullName>
    </recommendedName>
</protein>
<proteinExistence type="inferred from homology"/>
<dbReference type="GO" id="GO:0005524">
    <property type="term" value="F:ATP binding"/>
    <property type="evidence" value="ECO:0007669"/>
    <property type="project" value="UniProtKB-UniRule"/>
</dbReference>
<comment type="function">
    <text evidence="12">Plus end-directed microtubule-dependent motor protein that regulates the length of motile cilia by mediating depolymerization of microtubules at ciliary tips.</text>
</comment>
<keyword evidence="10" id="KW-0206">Cytoskeleton</keyword>
<feature type="compositionally biased region" description="Basic and acidic residues" evidence="16">
    <location>
        <begin position="479"/>
        <end position="492"/>
    </location>
</feature>
<evidence type="ECO:0000256" key="13">
    <source>
        <dbReference type="PROSITE-ProRule" id="PRU00283"/>
    </source>
</evidence>
<evidence type="ECO:0000256" key="3">
    <source>
        <dbReference type="ARBA" id="ARBA00022490"/>
    </source>
</evidence>
<evidence type="ECO:0000256" key="16">
    <source>
        <dbReference type="SAM" id="MobiDB-lite"/>
    </source>
</evidence>
<feature type="compositionally biased region" description="Low complexity" evidence="16">
    <location>
        <begin position="776"/>
        <end position="788"/>
    </location>
</feature>
<reference evidence="18 19" key="1">
    <citation type="journal article" date="2011" name="Nature">
        <title>Genome sequencing reveals insights into physiology and longevity of the naked mole rat.</title>
        <authorList>
            <person name="Kim E.B."/>
            <person name="Fang X."/>
            <person name="Fushan A.A."/>
            <person name="Huang Z."/>
            <person name="Lobanov A.V."/>
            <person name="Han L."/>
            <person name="Marino S.M."/>
            <person name="Sun X."/>
            <person name="Turanov A.A."/>
            <person name="Yang P."/>
            <person name="Yim S.H."/>
            <person name="Zhao X."/>
            <person name="Kasaikina M.V."/>
            <person name="Stoletzki N."/>
            <person name="Peng C."/>
            <person name="Polak P."/>
            <person name="Xiong Z."/>
            <person name="Kiezun A."/>
            <person name="Zhu Y."/>
            <person name="Chen Y."/>
            <person name="Kryukov G.V."/>
            <person name="Zhang Q."/>
            <person name="Peshkin L."/>
            <person name="Yang L."/>
            <person name="Bronson R.T."/>
            <person name="Buffenstein R."/>
            <person name="Wang B."/>
            <person name="Han C."/>
            <person name="Li Q."/>
            <person name="Chen L."/>
            <person name="Zhao W."/>
            <person name="Sunyaev S.R."/>
            <person name="Park T.J."/>
            <person name="Zhang G."/>
            <person name="Wang J."/>
            <person name="Gladyshev V.N."/>
        </authorList>
    </citation>
    <scope>NUCLEOTIDE SEQUENCE [LARGE SCALE GENOMIC DNA]</scope>
</reference>
<evidence type="ECO:0000256" key="7">
    <source>
        <dbReference type="ARBA" id="ARBA00023054"/>
    </source>
</evidence>
<feature type="compositionally biased region" description="Basic and acidic residues" evidence="16">
    <location>
        <begin position="857"/>
        <end position="871"/>
    </location>
</feature>
<feature type="region of interest" description="Disordered" evidence="16">
    <location>
        <begin position="842"/>
        <end position="975"/>
    </location>
</feature>
<evidence type="ECO:0000256" key="11">
    <source>
        <dbReference type="ARBA" id="ARBA00023273"/>
    </source>
</evidence>
<dbReference type="GO" id="GO:0008017">
    <property type="term" value="F:microtubule binding"/>
    <property type="evidence" value="ECO:0007669"/>
    <property type="project" value="InterPro"/>
</dbReference>
<dbReference type="PANTHER" id="PTHR47968">
    <property type="entry name" value="CENTROMERE PROTEIN E"/>
    <property type="match status" value="1"/>
</dbReference>
<keyword evidence="3" id="KW-0963">Cytoplasm</keyword>
<evidence type="ECO:0000256" key="15">
    <source>
        <dbReference type="SAM" id="Coils"/>
    </source>
</evidence>
<evidence type="ECO:0000256" key="5">
    <source>
        <dbReference type="ARBA" id="ARBA00022741"/>
    </source>
</evidence>
<dbReference type="InterPro" id="IPR027417">
    <property type="entry name" value="P-loop_NTPase"/>
</dbReference>
<evidence type="ECO:0000313" key="18">
    <source>
        <dbReference type="EMBL" id="EHB04592.1"/>
    </source>
</evidence>
<dbReference type="FunCoup" id="G5B5N1">
    <property type="interactions" value="33"/>
</dbReference>
<evidence type="ECO:0000256" key="8">
    <source>
        <dbReference type="ARBA" id="ARBA00023069"/>
    </source>
</evidence>
<evidence type="ECO:0000256" key="2">
    <source>
        <dbReference type="ARBA" id="ARBA00004245"/>
    </source>
</evidence>
<keyword evidence="8" id="KW-0969">Cilium</keyword>
<evidence type="ECO:0000313" key="19">
    <source>
        <dbReference type="Proteomes" id="UP000006813"/>
    </source>
</evidence>
<dbReference type="CDD" id="cd01370">
    <property type="entry name" value="KISc_KIP3_like"/>
    <property type="match status" value="1"/>
</dbReference>
<feature type="compositionally biased region" description="Polar residues" evidence="16">
    <location>
        <begin position="742"/>
        <end position="751"/>
    </location>
</feature>
<dbReference type="GO" id="GO:0003777">
    <property type="term" value="F:microtubule motor activity"/>
    <property type="evidence" value="ECO:0007669"/>
    <property type="project" value="InterPro"/>
</dbReference>
<keyword evidence="5 13" id="KW-0547">Nucleotide-binding</keyword>
<dbReference type="PROSITE" id="PS50067">
    <property type="entry name" value="KINESIN_MOTOR_2"/>
    <property type="match status" value="1"/>
</dbReference>
<dbReference type="Gene3D" id="3.40.850.10">
    <property type="entry name" value="Kinesin motor domain"/>
    <property type="match status" value="2"/>
</dbReference>
<evidence type="ECO:0000256" key="12">
    <source>
        <dbReference type="ARBA" id="ARBA00055376"/>
    </source>
</evidence>
<gene>
    <name evidence="18" type="ORF">GW7_09385</name>
</gene>